<keyword evidence="5" id="KW-0999">Mitochondrion inner membrane</keyword>
<evidence type="ECO:0000256" key="8">
    <source>
        <dbReference type="ARBA" id="ARBA00023128"/>
    </source>
</evidence>
<evidence type="ECO:0000256" key="7">
    <source>
        <dbReference type="ARBA" id="ARBA00023065"/>
    </source>
</evidence>
<keyword evidence="11" id="KW-0066">ATP synthesis</keyword>
<evidence type="ECO:0000259" key="14">
    <source>
        <dbReference type="Pfam" id="PF21335"/>
    </source>
</evidence>
<organism evidence="15 16">
    <name type="scientific">Cherax quadricarinatus</name>
    <name type="common">Australian red claw crayfish</name>
    <dbReference type="NCBI Taxonomy" id="27406"/>
    <lineage>
        <taxon>Eukaryota</taxon>
        <taxon>Metazoa</taxon>
        <taxon>Ecdysozoa</taxon>
        <taxon>Arthropoda</taxon>
        <taxon>Crustacea</taxon>
        <taxon>Multicrustacea</taxon>
        <taxon>Malacostraca</taxon>
        <taxon>Eumalacostraca</taxon>
        <taxon>Eucarida</taxon>
        <taxon>Decapoda</taxon>
        <taxon>Pleocyemata</taxon>
        <taxon>Astacidea</taxon>
        <taxon>Parastacoidea</taxon>
        <taxon>Parastacidae</taxon>
        <taxon>Cherax</taxon>
    </lineage>
</organism>
<comment type="caution">
    <text evidence="15">The sequence shown here is derived from an EMBL/GenBank/DDBJ whole genome shotgun (WGS) entry which is preliminary data.</text>
</comment>
<protein>
    <recommendedName>
        <fullName evidence="12">F-ATPase delta subunit</fullName>
    </recommendedName>
</protein>
<evidence type="ECO:0000256" key="10">
    <source>
        <dbReference type="ARBA" id="ARBA00023196"/>
    </source>
</evidence>
<dbReference type="InterPro" id="IPR020546">
    <property type="entry name" value="ATP_synth_F1_dsu/esu_N"/>
</dbReference>
<dbReference type="PANTHER" id="PTHR13822">
    <property type="entry name" value="ATP SYNTHASE DELTA/EPSILON CHAIN"/>
    <property type="match status" value="1"/>
</dbReference>
<dbReference type="SUPFAM" id="SSF51344">
    <property type="entry name" value="Epsilon subunit of F1F0-ATP synthase N-terminal domain"/>
    <property type="match status" value="1"/>
</dbReference>
<dbReference type="Proteomes" id="UP001445076">
    <property type="component" value="Unassembled WGS sequence"/>
</dbReference>
<dbReference type="SUPFAM" id="SSF46604">
    <property type="entry name" value="Epsilon subunit of F1F0-ATP synthase C-terminal domain"/>
    <property type="match status" value="1"/>
</dbReference>
<dbReference type="InterPro" id="IPR001469">
    <property type="entry name" value="ATP_synth_F1_dsu/esu"/>
</dbReference>
<dbReference type="FunFam" id="2.60.15.10:FF:000004">
    <property type="entry name" value="ATP synthase subunit delta, mitochondrial"/>
    <property type="match status" value="1"/>
</dbReference>
<evidence type="ECO:0000256" key="4">
    <source>
        <dbReference type="ARBA" id="ARBA00022781"/>
    </source>
</evidence>
<accession>A0AAW0X823</accession>
<dbReference type="EMBL" id="JARKIK010000044">
    <property type="protein sequence ID" value="KAK8736479.1"/>
    <property type="molecule type" value="Genomic_DNA"/>
</dbReference>
<comment type="similarity">
    <text evidence="2">Belongs to the ATPase epsilon chain family.</text>
</comment>
<dbReference type="GO" id="GO:0045259">
    <property type="term" value="C:proton-transporting ATP synthase complex"/>
    <property type="evidence" value="ECO:0007669"/>
    <property type="project" value="UniProtKB-KW"/>
</dbReference>
<evidence type="ECO:0000256" key="5">
    <source>
        <dbReference type="ARBA" id="ARBA00022792"/>
    </source>
</evidence>
<evidence type="ECO:0000256" key="3">
    <source>
        <dbReference type="ARBA" id="ARBA00022448"/>
    </source>
</evidence>
<keyword evidence="9" id="KW-0472">Membrane</keyword>
<keyword evidence="3" id="KW-0813">Transport</keyword>
<reference evidence="15 16" key="1">
    <citation type="journal article" date="2024" name="BMC Genomics">
        <title>Genome assembly of redclaw crayfish (Cherax quadricarinatus) provides insights into its immune adaptation and hypoxia tolerance.</title>
        <authorList>
            <person name="Liu Z."/>
            <person name="Zheng J."/>
            <person name="Li H."/>
            <person name="Fang K."/>
            <person name="Wang S."/>
            <person name="He J."/>
            <person name="Zhou D."/>
            <person name="Weng S."/>
            <person name="Chi M."/>
            <person name="Gu Z."/>
            <person name="He J."/>
            <person name="Li F."/>
            <person name="Wang M."/>
        </authorList>
    </citation>
    <scope>NUCLEOTIDE SEQUENCE [LARGE SCALE GENOMIC DNA]</scope>
    <source>
        <strain evidence="15">ZL_2023a</strain>
    </source>
</reference>
<dbReference type="GO" id="GO:0005743">
    <property type="term" value="C:mitochondrial inner membrane"/>
    <property type="evidence" value="ECO:0007669"/>
    <property type="project" value="UniProtKB-SubCell"/>
</dbReference>
<dbReference type="NCBIfam" id="TIGR01216">
    <property type="entry name" value="ATP_synt_epsi"/>
    <property type="match status" value="1"/>
</dbReference>
<feature type="domain" description="F1F0-ATP synthase delta subunit C-terminal" evidence="14">
    <location>
        <begin position="142"/>
        <end position="183"/>
    </location>
</feature>
<evidence type="ECO:0000256" key="11">
    <source>
        <dbReference type="ARBA" id="ARBA00023310"/>
    </source>
</evidence>
<feature type="domain" description="ATP synthase F1 complex delta/epsilon subunit N-terminal" evidence="13">
    <location>
        <begin position="56"/>
        <end position="136"/>
    </location>
</feature>
<dbReference type="PANTHER" id="PTHR13822:SF7">
    <property type="entry name" value="ATP SYNTHASE SUBUNIT DELTA, MITOCHONDRIAL"/>
    <property type="match status" value="1"/>
</dbReference>
<comment type="subcellular location">
    <subcellularLocation>
        <location evidence="1">Mitochondrion inner membrane</location>
    </subcellularLocation>
</comment>
<evidence type="ECO:0000313" key="16">
    <source>
        <dbReference type="Proteomes" id="UP001445076"/>
    </source>
</evidence>
<dbReference type="Gene3D" id="1.20.5.440">
    <property type="entry name" value="ATP synthase delta/epsilon subunit, C-terminal domain"/>
    <property type="match status" value="1"/>
</dbReference>
<dbReference type="Pfam" id="PF21335">
    <property type="entry name" value="ATPD_C_metazoa"/>
    <property type="match status" value="1"/>
</dbReference>
<sequence length="187" mass="19872">KWRVRVLSGATSSPSTQPHHYTLHTKLVRMFSRAASTLVRRVSLVGTRSYSDGPMAFTFASQNQVFYNGADVRQVDVPSFSGSFGILPKHVPSLAVLKPGVLTVLEADGAAKKYFVSSGIVTINEDSSVQILAEEAAGVEELDLGAARDILSKAHSEANAATSEEAKAEALIKVEVAEELVKAAESG</sequence>
<evidence type="ECO:0000313" key="15">
    <source>
        <dbReference type="EMBL" id="KAK8736479.1"/>
    </source>
</evidence>
<keyword evidence="6" id="KW-0809">Transit peptide</keyword>
<keyword evidence="10" id="KW-0139">CF(1)</keyword>
<evidence type="ECO:0000256" key="1">
    <source>
        <dbReference type="ARBA" id="ARBA00004273"/>
    </source>
</evidence>
<dbReference type="Gene3D" id="2.60.15.10">
    <property type="entry name" value="F0F1 ATP synthase delta/epsilon subunit, N-terminal"/>
    <property type="match status" value="1"/>
</dbReference>
<keyword evidence="8" id="KW-0496">Mitochondrion</keyword>
<dbReference type="Pfam" id="PF02823">
    <property type="entry name" value="ATP-synt_DE_N"/>
    <property type="match status" value="1"/>
</dbReference>
<keyword evidence="16" id="KW-1185">Reference proteome</keyword>
<keyword evidence="4" id="KW-0375">Hydrogen ion transport</keyword>
<evidence type="ECO:0000256" key="12">
    <source>
        <dbReference type="ARBA" id="ARBA00031669"/>
    </source>
</evidence>
<dbReference type="AlphaFoldDB" id="A0AAW0X823"/>
<dbReference type="CDD" id="cd12152">
    <property type="entry name" value="F1-ATPase_delta"/>
    <property type="match status" value="1"/>
</dbReference>
<feature type="non-terminal residue" evidence="15">
    <location>
        <position position="1"/>
    </location>
</feature>
<keyword evidence="7" id="KW-0406">Ion transport</keyword>
<gene>
    <name evidence="15" type="ORF">OTU49_005028</name>
</gene>
<name>A0AAW0X823_CHEQU</name>
<dbReference type="InterPro" id="IPR036771">
    <property type="entry name" value="ATPsynth_dsu/esu_N"/>
</dbReference>
<dbReference type="GO" id="GO:0046933">
    <property type="term" value="F:proton-transporting ATP synthase activity, rotational mechanism"/>
    <property type="evidence" value="ECO:0007669"/>
    <property type="project" value="InterPro"/>
</dbReference>
<evidence type="ECO:0000256" key="2">
    <source>
        <dbReference type="ARBA" id="ARBA00005712"/>
    </source>
</evidence>
<dbReference type="InterPro" id="IPR048937">
    <property type="entry name" value="ATPD_C_metazoa"/>
</dbReference>
<evidence type="ECO:0000259" key="13">
    <source>
        <dbReference type="Pfam" id="PF02823"/>
    </source>
</evidence>
<proteinExistence type="inferred from homology"/>
<evidence type="ECO:0000256" key="9">
    <source>
        <dbReference type="ARBA" id="ARBA00023136"/>
    </source>
</evidence>
<evidence type="ECO:0000256" key="6">
    <source>
        <dbReference type="ARBA" id="ARBA00022946"/>
    </source>
</evidence>
<dbReference type="InterPro" id="IPR036794">
    <property type="entry name" value="ATP_F1_dsu/esu_C_sf"/>
</dbReference>
<dbReference type="HAMAP" id="MF_00530">
    <property type="entry name" value="ATP_synth_epsil_bac"/>
    <property type="match status" value="1"/>
</dbReference>